<proteinExistence type="predicted"/>
<gene>
    <name evidence="1" type="ORF">GMARGA_LOCUS10642</name>
</gene>
<reference evidence="1 2" key="1">
    <citation type="submission" date="2021-06" db="EMBL/GenBank/DDBJ databases">
        <authorList>
            <person name="Kallberg Y."/>
            <person name="Tangrot J."/>
            <person name="Rosling A."/>
        </authorList>
    </citation>
    <scope>NUCLEOTIDE SEQUENCE [LARGE SCALE GENOMIC DNA]</scope>
    <source>
        <strain evidence="1 2">120-4 pot B 10/14</strain>
    </source>
</reference>
<dbReference type="EMBL" id="CAJVQB010006001">
    <property type="protein sequence ID" value="CAG8675038.1"/>
    <property type="molecule type" value="Genomic_DNA"/>
</dbReference>
<dbReference type="Proteomes" id="UP000789901">
    <property type="component" value="Unassembled WGS sequence"/>
</dbReference>
<organism evidence="1 2">
    <name type="scientific">Gigaspora margarita</name>
    <dbReference type="NCBI Taxonomy" id="4874"/>
    <lineage>
        <taxon>Eukaryota</taxon>
        <taxon>Fungi</taxon>
        <taxon>Fungi incertae sedis</taxon>
        <taxon>Mucoromycota</taxon>
        <taxon>Glomeromycotina</taxon>
        <taxon>Glomeromycetes</taxon>
        <taxon>Diversisporales</taxon>
        <taxon>Gigasporaceae</taxon>
        <taxon>Gigaspora</taxon>
    </lineage>
</organism>
<feature type="non-terminal residue" evidence="1">
    <location>
        <position position="1"/>
    </location>
</feature>
<name>A0ABN7UTX1_GIGMA</name>
<evidence type="ECO:0000313" key="2">
    <source>
        <dbReference type="Proteomes" id="UP000789901"/>
    </source>
</evidence>
<evidence type="ECO:0000313" key="1">
    <source>
        <dbReference type="EMBL" id="CAG8675038.1"/>
    </source>
</evidence>
<keyword evidence="2" id="KW-1185">Reference proteome</keyword>
<comment type="caution">
    <text evidence="1">The sequence shown here is derived from an EMBL/GenBank/DDBJ whole genome shotgun (WGS) entry which is preliminary data.</text>
</comment>
<sequence>KTWIPHEQNILFYHEVVTKISLFALQKVHEQLLKTMSANFDNSLSSCTSALNSTIGLPCAHMIKEYLASSQLLNLYDFYQQ</sequence>
<protein>
    <submittedName>
        <fullName evidence="1">30343_t:CDS:1</fullName>
    </submittedName>
</protein>
<accession>A0ABN7UTX1</accession>